<proteinExistence type="predicted"/>
<organism evidence="3 4">
    <name type="scientific">Cryphonectria parasitica (strain ATCC 38755 / EP155)</name>
    <dbReference type="NCBI Taxonomy" id="660469"/>
    <lineage>
        <taxon>Eukaryota</taxon>
        <taxon>Fungi</taxon>
        <taxon>Dikarya</taxon>
        <taxon>Ascomycota</taxon>
        <taxon>Pezizomycotina</taxon>
        <taxon>Sordariomycetes</taxon>
        <taxon>Sordariomycetidae</taxon>
        <taxon>Diaporthales</taxon>
        <taxon>Cryphonectriaceae</taxon>
        <taxon>Cryphonectria-Endothia species complex</taxon>
        <taxon>Cryphonectria</taxon>
    </lineage>
</organism>
<accession>A0A9P4XT19</accession>
<keyword evidence="2" id="KW-0732">Signal</keyword>
<reference evidence="3" key="1">
    <citation type="journal article" date="2020" name="Phytopathology">
        <title>Genome sequence of the chestnut blight fungus Cryphonectria parasitica EP155: A fundamental resource for an archetypical invasive plant pathogen.</title>
        <authorList>
            <person name="Crouch J.A."/>
            <person name="Dawe A."/>
            <person name="Aerts A."/>
            <person name="Barry K."/>
            <person name="Churchill A.C.L."/>
            <person name="Grimwood J."/>
            <person name="Hillman B."/>
            <person name="Milgroom M.G."/>
            <person name="Pangilinan J."/>
            <person name="Smith M."/>
            <person name="Salamov A."/>
            <person name="Schmutz J."/>
            <person name="Yadav J."/>
            <person name="Grigoriev I.V."/>
            <person name="Nuss D."/>
        </authorList>
    </citation>
    <scope>NUCLEOTIDE SEQUENCE</scope>
    <source>
        <strain evidence="3">EP155</strain>
    </source>
</reference>
<feature type="chain" id="PRO_5040503196" evidence="2">
    <location>
        <begin position="22"/>
        <end position="157"/>
    </location>
</feature>
<feature type="signal peptide" evidence="2">
    <location>
        <begin position="1"/>
        <end position="21"/>
    </location>
</feature>
<keyword evidence="1" id="KW-0472">Membrane</keyword>
<sequence>MPGGWCGVFVCVCVCVSVCLSLLRRPSGCLGKWLYAGVVKPEKGSHTHLQDTQTQAHTQPSTRYLSLTVHMQMQNADDLYGREKKKACIFSFFLLQGIIVSCLSEILSCFLKDLKAYLDQHVNPKYSNEVQNAAYHSLWATVPSIEEGRNGAKGEYQ</sequence>
<dbReference type="GeneID" id="63838112"/>
<dbReference type="EMBL" id="MU032353">
    <property type="protein sequence ID" value="KAF3760240.1"/>
    <property type="molecule type" value="Genomic_DNA"/>
</dbReference>
<evidence type="ECO:0000313" key="3">
    <source>
        <dbReference type="EMBL" id="KAF3760240.1"/>
    </source>
</evidence>
<gene>
    <name evidence="3" type="ORF">M406DRAFT_334918</name>
</gene>
<comment type="caution">
    <text evidence="3">The sequence shown here is derived from an EMBL/GenBank/DDBJ whole genome shotgun (WGS) entry which is preliminary data.</text>
</comment>
<feature type="transmembrane region" description="Helical" evidence="1">
    <location>
        <begin position="89"/>
        <end position="111"/>
    </location>
</feature>
<dbReference type="RefSeq" id="XP_040771219.1">
    <property type="nucleotide sequence ID" value="XM_040920983.1"/>
</dbReference>
<keyword evidence="1" id="KW-1133">Transmembrane helix</keyword>
<name>A0A9P4XT19_CRYP1</name>
<keyword evidence="1" id="KW-0812">Transmembrane</keyword>
<dbReference type="Proteomes" id="UP000803844">
    <property type="component" value="Unassembled WGS sequence"/>
</dbReference>
<evidence type="ECO:0000256" key="2">
    <source>
        <dbReference type="SAM" id="SignalP"/>
    </source>
</evidence>
<evidence type="ECO:0000256" key="1">
    <source>
        <dbReference type="SAM" id="Phobius"/>
    </source>
</evidence>
<dbReference type="AlphaFoldDB" id="A0A9P4XT19"/>
<keyword evidence="4" id="KW-1185">Reference proteome</keyword>
<evidence type="ECO:0000313" key="4">
    <source>
        <dbReference type="Proteomes" id="UP000803844"/>
    </source>
</evidence>
<protein>
    <submittedName>
        <fullName evidence="3">Uncharacterized protein</fullName>
    </submittedName>
</protein>